<feature type="transmembrane region" description="Helical" evidence="1">
    <location>
        <begin position="12"/>
        <end position="33"/>
    </location>
</feature>
<name>A0ABX2ER92_9BURK</name>
<dbReference type="Pfam" id="PF07963">
    <property type="entry name" value="N_methyl"/>
    <property type="match status" value="1"/>
</dbReference>
<dbReference type="InterPro" id="IPR045584">
    <property type="entry name" value="Pilin-like"/>
</dbReference>
<evidence type="ECO:0000313" key="2">
    <source>
        <dbReference type="EMBL" id="NRF71123.1"/>
    </source>
</evidence>
<organism evidence="2 3">
    <name type="scientific">Pseudaquabacterium terrae</name>
    <dbReference type="NCBI Taxonomy" id="2732868"/>
    <lineage>
        <taxon>Bacteria</taxon>
        <taxon>Pseudomonadati</taxon>
        <taxon>Pseudomonadota</taxon>
        <taxon>Betaproteobacteria</taxon>
        <taxon>Burkholderiales</taxon>
        <taxon>Sphaerotilaceae</taxon>
        <taxon>Pseudaquabacterium</taxon>
    </lineage>
</organism>
<dbReference type="NCBIfam" id="TIGR02532">
    <property type="entry name" value="IV_pilin_GFxxxE"/>
    <property type="match status" value="1"/>
</dbReference>
<keyword evidence="1" id="KW-0812">Transmembrane</keyword>
<dbReference type="Proteomes" id="UP000737171">
    <property type="component" value="Unassembled WGS sequence"/>
</dbReference>
<dbReference type="EMBL" id="JABRWJ010000010">
    <property type="protein sequence ID" value="NRF71123.1"/>
    <property type="molecule type" value="Genomic_DNA"/>
</dbReference>
<evidence type="ECO:0000256" key="1">
    <source>
        <dbReference type="SAM" id="Phobius"/>
    </source>
</evidence>
<proteinExistence type="predicted"/>
<accession>A0ABX2ER92</accession>
<dbReference type="SUPFAM" id="SSF54523">
    <property type="entry name" value="Pili subunits"/>
    <property type="match status" value="1"/>
</dbReference>
<gene>
    <name evidence="2" type="ORF">HLB44_29415</name>
</gene>
<sequence length="295" mass="30550">MQRRHGTRGVTLVELVLVIVVGSVLAATLLVFLRPALEGYLAARARADLAAQADTALRRMTRDVRHAVPNSIRTPGGACFELVPSAGGGRYRAGPDTVNDAAPACAPAADCAAALDPATATAAFDVLSVLPSLPAPGDWVVVGNQSPGDVYVGSNRAAITALSIPAASFGRYRLAIVPQQFPLGQASGRFSLVPDAQQAVFYVCSGADGTLDAHGDGKGTLYRLKRYGFNAAYPAACPSAAGADVLATRVRACNFVYDPNRGATQQSGFVWMEITLARNGETAALAMGAHVENAP</sequence>
<reference evidence="2 3" key="1">
    <citation type="submission" date="2020-05" db="EMBL/GenBank/DDBJ databases">
        <title>Aquincola sp. isolate from soil.</title>
        <authorList>
            <person name="Han J."/>
            <person name="Kim D.-U."/>
        </authorList>
    </citation>
    <scope>NUCLEOTIDE SEQUENCE [LARGE SCALE GENOMIC DNA]</scope>
    <source>
        <strain evidence="2 3">S2</strain>
    </source>
</reference>
<keyword evidence="1" id="KW-0472">Membrane</keyword>
<dbReference type="InterPro" id="IPR012902">
    <property type="entry name" value="N_methyl_site"/>
</dbReference>
<keyword evidence="1" id="KW-1133">Transmembrane helix</keyword>
<keyword evidence="3" id="KW-1185">Reference proteome</keyword>
<protein>
    <submittedName>
        <fullName evidence="2">Prepilin-type N-terminal cleavage/methylation domain-containing protein</fullName>
    </submittedName>
</protein>
<dbReference type="PROSITE" id="PS00409">
    <property type="entry name" value="PROKAR_NTER_METHYL"/>
    <property type="match status" value="1"/>
</dbReference>
<dbReference type="RefSeq" id="WP_173131656.1">
    <property type="nucleotide sequence ID" value="NZ_JABRWJ010000010.1"/>
</dbReference>
<comment type="caution">
    <text evidence="2">The sequence shown here is derived from an EMBL/GenBank/DDBJ whole genome shotgun (WGS) entry which is preliminary data.</text>
</comment>
<evidence type="ECO:0000313" key="3">
    <source>
        <dbReference type="Proteomes" id="UP000737171"/>
    </source>
</evidence>